<feature type="domain" description="Glycosyltransferase 2-like" evidence="2">
    <location>
        <begin position="25"/>
        <end position="182"/>
    </location>
</feature>
<dbReference type="EMBL" id="AP017928">
    <property type="protein sequence ID" value="BBA33356.1"/>
    <property type="molecule type" value="Genomic_DNA"/>
</dbReference>
<evidence type="ECO:0008006" key="6">
    <source>
        <dbReference type="Google" id="ProtNLM"/>
    </source>
</evidence>
<keyword evidence="1" id="KW-0472">Membrane</keyword>
<dbReference type="Gene3D" id="3.90.1480.10">
    <property type="entry name" value="Alpha-2,3-sialyltransferase"/>
    <property type="match status" value="1"/>
</dbReference>
<sequence>MIRHLNESPAKEQLAVFRNCPLTISVITPSYNQAEFLTECLESVRNQTYKPVEHFVYDPGSKDESQSIATSFSHVTLITELDEGQSDAVNKGFKRASGDIIAWLNSDDLYANPNVFQQVVKRFLEEDNPDIVYGKGIYIDESGKKLRDAYVNKDPGTFAWRFQHEDGILQPALFMRRRVIEQVGFLRNDLHYTMDYEYWIRCMKAGIKFAYIDEDLAFARYHRRNKTYGMRGSSYSEICDIMKEHFGYVSHIWLRRYAEFLIEGYDGVLATSVGRDVKSGSSLERCYRDLLVAYNTSFDTYTELVKNASQKGYGDTYREMKKLGIGLQVPCKDVSSEGQVIRGYTSYVVGSRRWAYESNWKAAQIARSHAFLLERIAKRRSDICIIVGNGPSLNKTNLDLLAGQDVIISNNSFLGEKLIRNATYYTVVNYLVAEQSSHHINRLEGVYKIIPYWLAYCINPSNNTHFVDAVGRAEFCKDIFKNMSWRHTVTFFNLHLAYGLGYKKVVLIGFDHNYKQPPGIAEQQVIHSYEPDENHFDSRYFRGKKWQAADVDKMEEMYRLAKRAYEEEGRTIVNATVGGKLELFPRETLEQAIGCINSGTSVSLGNSISSRNVSVNLEGGTINSEVSLLLEEVEFQRGKRAHLDEAELIAELIFSSVGDYSDGIMIDAGAHFGCSAEPFAFKDWTVYCFEPDPSNRAHLRAKFEGAPNVVIDARALADITDAQRPFFSSSESSGISGLYAFRDTHKQTAVVDVTTVAMIVDQFRLDRIDFLKIDVEGFDFAVLRGVPLDDIRPMVIQCEFEDSKTVPLGHTWKDIADFLVGKGYTVYVSEWHPIIQYGIQHDWCRLFRYPGTLRDPKAWGNLLAFQEDPGTEAIVNALRRCVKVKNASVVERQRETNSSQELLLEKLKRWSGMQYMEFAGWVKKRSLTAFRFGQAAKWSLQVARRHPRTALGLLGALVLLAGAPAYPPMWGYRIFLWSATGLLAVSALAITGVAMANTVIGRLVETQRAEMEARLRVMRRDSESRWTALESKLATIESRLGSLAESLQSEEAQAAKIANELERLTARIETKTSFQRFNRTLAPVHVETLRNVWGERLGLRLTNPALAYCAHRICNIEQNATGRLATSIEDAVLRTLVSSAVKSETLEVLEIGTLFGIGLSMIYEYNRGRFERIHLTAIDPLTGYYGGGEPDVLLNIPISKSVFWLNMQRVGIPRDDVTLINDLSTSEAAIARAGSKKYDLLIIDGDHSYAGVKADYHNYVDLVRAGGYIIFDDCGSTDWPEVKQFVDAEVLTDRRVALVGSEWRTAIFRVAQQTNGD</sequence>
<dbReference type="InterPro" id="IPR029063">
    <property type="entry name" value="SAM-dependent_MTases_sf"/>
</dbReference>
<evidence type="ECO:0000256" key="1">
    <source>
        <dbReference type="SAM" id="Phobius"/>
    </source>
</evidence>
<dbReference type="Pfam" id="PF00535">
    <property type="entry name" value="Glycos_transf_2"/>
    <property type="match status" value="1"/>
</dbReference>
<dbReference type="Pfam" id="PF05050">
    <property type="entry name" value="Methyltransf_21"/>
    <property type="match status" value="1"/>
</dbReference>
<dbReference type="Pfam" id="PF13578">
    <property type="entry name" value="Methyltransf_24"/>
    <property type="match status" value="1"/>
</dbReference>
<evidence type="ECO:0000313" key="5">
    <source>
        <dbReference type="Proteomes" id="UP000266313"/>
    </source>
</evidence>
<dbReference type="PANTHER" id="PTHR22916">
    <property type="entry name" value="GLYCOSYLTRANSFERASE"/>
    <property type="match status" value="1"/>
</dbReference>
<dbReference type="OrthoDB" id="8742915at2"/>
<dbReference type="Gene3D" id="3.40.50.150">
    <property type="entry name" value="Vaccinia Virus protein VP39"/>
    <property type="match status" value="2"/>
</dbReference>
<keyword evidence="1" id="KW-0812">Transmembrane</keyword>
<name>A0A250KP83_9GAMM</name>
<dbReference type="InterPro" id="IPR029044">
    <property type="entry name" value="Nucleotide-diphossugar_trans"/>
</dbReference>
<dbReference type="Proteomes" id="UP000266313">
    <property type="component" value="Chromosome"/>
</dbReference>
<feature type="domain" description="Methyltransferase FkbM" evidence="3">
    <location>
        <begin position="667"/>
        <end position="824"/>
    </location>
</feature>
<dbReference type="KEGG" id="mmai:sS8_1396"/>
<dbReference type="NCBIfam" id="TIGR01444">
    <property type="entry name" value="fkbM_fam"/>
    <property type="match status" value="1"/>
</dbReference>
<protein>
    <recommendedName>
        <fullName evidence="6">FkbM family methyltransferase</fullName>
    </recommendedName>
</protein>
<feature type="transmembrane region" description="Helical" evidence="1">
    <location>
        <begin position="949"/>
        <end position="967"/>
    </location>
</feature>
<proteinExistence type="predicted"/>
<dbReference type="SUPFAM" id="SSF53335">
    <property type="entry name" value="S-adenosyl-L-methionine-dependent methyltransferases"/>
    <property type="match status" value="2"/>
</dbReference>
<gene>
    <name evidence="4" type="ORF">sS8_1396</name>
</gene>
<organism evidence="4 5">
    <name type="scientific">Methylocaldum marinum</name>
    <dbReference type="NCBI Taxonomy" id="1432792"/>
    <lineage>
        <taxon>Bacteria</taxon>
        <taxon>Pseudomonadati</taxon>
        <taxon>Pseudomonadota</taxon>
        <taxon>Gammaproteobacteria</taxon>
        <taxon>Methylococcales</taxon>
        <taxon>Methylococcaceae</taxon>
        <taxon>Methylocaldum</taxon>
    </lineage>
</organism>
<keyword evidence="5" id="KW-1185">Reference proteome</keyword>
<dbReference type="Gene3D" id="3.90.550.10">
    <property type="entry name" value="Spore Coat Polysaccharide Biosynthesis Protein SpsA, Chain A"/>
    <property type="match status" value="1"/>
</dbReference>
<dbReference type="PANTHER" id="PTHR22916:SF65">
    <property type="entry name" value="SLR1065 PROTEIN"/>
    <property type="match status" value="1"/>
</dbReference>
<evidence type="ECO:0000313" key="4">
    <source>
        <dbReference type="EMBL" id="BBA33356.1"/>
    </source>
</evidence>
<feature type="transmembrane region" description="Helical" evidence="1">
    <location>
        <begin position="974"/>
        <end position="996"/>
    </location>
</feature>
<evidence type="ECO:0000259" key="2">
    <source>
        <dbReference type="Pfam" id="PF00535"/>
    </source>
</evidence>
<dbReference type="GO" id="GO:0016758">
    <property type="term" value="F:hexosyltransferase activity"/>
    <property type="evidence" value="ECO:0007669"/>
    <property type="project" value="UniProtKB-ARBA"/>
</dbReference>
<dbReference type="InterPro" id="IPR001173">
    <property type="entry name" value="Glyco_trans_2-like"/>
</dbReference>
<reference evidence="4 5" key="1">
    <citation type="submission" date="2016-12" db="EMBL/GenBank/DDBJ databases">
        <title>Genome sequencing of Methylocaldum marinum.</title>
        <authorList>
            <person name="Takeuchi M."/>
            <person name="Kamagata Y."/>
            <person name="Hiraoka S."/>
            <person name="Oshima K."/>
            <person name="Hattori M."/>
            <person name="Iwasaki W."/>
        </authorList>
    </citation>
    <scope>NUCLEOTIDE SEQUENCE [LARGE SCALE GENOMIC DNA]</scope>
    <source>
        <strain evidence="4 5">S8</strain>
    </source>
</reference>
<dbReference type="RefSeq" id="WP_119628973.1">
    <property type="nucleotide sequence ID" value="NZ_AP017928.1"/>
</dbReference>
<dbReference type="CDD" id="cd06433">
    <property type="entry name" value="GT_2_WfgS_like"/>
    <property type="match status" value="1"/>
</dbReference>
<accession>A0A250KP83</accession>
<dbReference type="InterPro" id="IPR006342">
    <property type="entry name" value="FkbM_mtfrase"/>
</dbReference>
<dbReference type="SUPFAM" id="SSF53448">
    <property type="entry name" value="Nucleotide-diphospho-sugar transferases"/>
    <property type="match status" value="1"/>
</dbReference>
<evidence type="ECO:0000259" key="3">
    <source>
        <dbReference type="Pfam" id="PF05050"/>
    </source>
</evidence>
<keyword evidence="1" id="KW-1133">Transmembrane helix</keyword>